<sequence>MRREDFPLRTLHVLVFIKEEYEDFTTTYLAKNKDESLERMIRRIVHRRGSLFGAPQSQYFLHATLRQSSVNLQVISVPRYKQRMIGGSFLILTKQRSTMTTGLLASSTSVVLRRE</sequence>
<evidence type="ECO:0000313" key="1">
    <source>
        <dbReference type="EMBL" id="OWZ02701.1"/>
    </source>
</evidence>
<comment type="caution">
    <text evidence="1">The sequence shown here is derived from an EMBL/GenBank/DDBJ whole genome shotgun (WGS) entry which is preliminary data.</text>
</comment>
<name>A0A225VB20_9STRA</name>
<dbReference type="Proteomes" id="UP000198211">
    <property type="component" value="Unassembled WGS sequence"/>
</dbReference>
<organism evidence="1 2">
    <name type="scientific">Phytophthora megakarya</name>
    <dbReference type="NCBI Taxonomy" id="4795"/>
    <lineage>
        <taxon>Eukaryota</taxon>
        <taxon>Sar</taxon>
        <taxon>Stramenopiles</taxon>
        <taxon>Oomycota</taxon>
        <taxon>Peronosporomycetes</taxon>
        <taxon>Peronosporales</taxon>
        <taxon>Peronosporaceae</taxon>
        <taxon>Phytophthora</taxon>
    </lineage>
</organism>
<keyword evidence="2" id="KW-1185">Reference proteome</keyword>
<gene>
    <name evidence="1" type="ORF">PHMEG_00025695</name>
</gene>
<evidence type="ECO:0000313" key="2">
    <source>
        <dbReference type="Proteomes" id="UP000198211"/>
    </source>
</evidence>
<reference evidence="2" key="1">
    <citation type="submission" date="2017-03" db="EMBL/GenBank/DDBJ databases">
        <title>Phytopthora megakarya and P. palmivora, two closely related causual agents of cacao black pod achieved similar genome size and gene model numbers by different mechanisms.</title>
        <authorList>
            <person name="Ali S."/>
            <person name="Shao J."/>
            <person name="Larry D.J."/>
            <person name="Kronmiller B."/>
            <person name="Shen D."/>
            <person name="Strem M.D."/>
            <person name="Melnick R.L."/>
            <person name="Guiltinan M.J."/>
            <person name="Tyler B.M."/>
            <person name="Meinhardt L.W."/>
            <person name="Bailey B.A."/>
        </authorList>
    </citation>
    <scope>NUCLEOTIDE SEQUENCE [LARGE SCALE GENOMIC DNA]</scope>
    <source>
        <strain evidence="2">zdho120</strain>
    </source>
</reference>
<dbReference type="EMBL" id="NBNE01005993">
    <property type="protein sequence ID" value="OWZ02701.1"/>
    <property type="molecule type" value="Genomic_DNA"/>
</dbReference>
<dbReference type="AlphaFoldDB" id="A0A225VB20"/>
<proteinExistence type="predicted"/>
<accession>A0A225VB20</accession>
<dbReference type="OrthoDB" id="124685at2759"/>
<protein>
    <submittedName>
        <fullName evidence="1">Uncharacterized protein</fullName>
    </submittedName>
</protein>